<name>A0A7K4JXT9_9AVES</name>
<evidence type="ECO:0000256" key="7">
    <source>
        <dbReference type="ARBA" id="ARBA00023136"/>
    </source>
</evidence>
<evidence type="ECO:0000313" key="11">
    <source>
        <dbReference type="EMBL" id="NWI08935.1"/>
    </source>
</evidence>
<evidence type="ECO:0000256" key="3">
    <source>
        <dbReference type="ARBA" id="ARBA00022692"/>
    </source>
</evidence>
<keyword evidence="4" id="KW-0732">Signal</keyword>
<sequence>LREGVARDMETRRGSVAPNGDGTYHAWAVIDVLPAHVEQYQCRVEHASLEEPGLYSWEPESSLMPAVIGAVVALLLITAIIVGVVVWKKLAAKKPGKGYAVAASEYWGDGASGH</sequence>
<evidence type="ECO:0000256" key="9">
    <source>
        <dbReference type="ARBA" id="ARBA00023180"/>
    </source>
</evidence>
<proteinExistence type="predicted"/>
<gene>
    <name evidence="11" type="primary">Ha1f_0</name>
    <name evidence="11" type="ORF">CRYSOU_R04103</name>
</gene>
<dbReference type="GO" id="GO:0005615">
    <property type="term" value="C:extracellular space"/>
    <property type="evidence" value="ECO:0007669"/>
    <property type="project" value="TreeGrafter"/>
</dbReference>
<feature type="transmembrane region" description="Helical" evidence="10">
    <location>
        <begin position="63"/>
        <end position="87"/>
    </location>
</feature>
<evidence type="ECO:0000256" key="8">
    <source>
        <dbReference type="ARBA" id="ARBA00023157"/>
    </source>
</evidence>
<protein>
    <submittedName>
        <fullName evidence="11">HA1F protein</fullName>
    </submittedName>
</protein>
<feature type="non-terminal residue" evidence="11">
    <location>
        <position position="114"/>
    </location>
</feature>
<keyword evidence="9" id="KW-0325">Glycoprotein</keyword>
<keyword evidence="12" id="KW-1185">Reference proteome</keyword>
<comment type="subcellular location">
    <subcellularLocation>
        <location evidence="1">Membrane</location>
        <topology evidence="1">Single-pass type I membrane protein</topology>
    </subcellularLocation>
</comment>
<evidence type="ECO:0000256" key="1">
    <source>
        <dbReference type="ARBA" id="ARBA00004479"/>
    </source>
</evidence>
<evidence type="ECO:0000256" key="4">
    <source>
        <dbReference type="ARBA" id="ARBA00022729"/>
    </source>
</evidence>
<dbReference type="GO" id="GO:0042612">
    <property type="term" value="C:MHC class I protein complex"/>
    <property type="evidence" value="ECO:0007669"/>
    <property type="project" value="UniProtKB-KW"/>
</dbReference>
<dbReference type="InterPro" id="IPR036179">
    <property type="entry name" value="Ig-like_dom_sf"/>
</dbReference>
<dbReference type="InterPro" id="IPR050208">
    <property type="entry name" value="MHC_class-I_related"/>
</dbReference>
<evidence type="ECO:0000256" key="6">
    <source>
        <dbReference type="ARBA" id="ARBA00022989"/>
    </source>
</evidence>
<organism evidence="11 12">
    <name type="scientific">Crypturellus soui</name>
    <dbReference type="NCBI Taxonomy" id="458187"/>
    <lineage>
        <taxon>Eukaryota</taxon>
        <taxon>Metazoa</taxon>
        <taxon>Chordata</taxon>
        <taxon>Craniata</taxon>
        <taxon>Vertebrata</taxon>
        <taxon>Euteleostomi</taxon>
        <taxon>Archelosauria</taxon>
        <taxon>Archosauria</taxon>
        <taxon>Dinosauria</taxon>
        <taxon>Saurischia</taxon>
        <taxon>Theropoda</taxon>
        <taxon>Coelurosauria</taxon>
        <taxon>Aves</taxon>
        <taxon>Palaeognathae</taxon>
        <taxon>Tinamiformes</taxon>
        <taxon>Tinamidae</taxon>
        <taxon>Crypturellus</taxon>
    </lineage>
</organism>
<dbReference type="EMBL" id="VWPX01001656">
    <property type="protein sequence ID" value="NWI08935.1"/>
    <property type="molecule type" value="Genomic_DNA"/>
</dbReference>
<keyword evidence="7 10" id="KW-0472">Membrane</keyword>
<keyword evidence="8" id="KW-1015">Disulfide bond</keyword>
<dbReference type="AlphaFoldDB" id="A0A7K4JXT9"/>
<dbReference type="GO" id="GO:0006955">
    <property type="term" value="P:immune response"/>
    <property type="evidence" value="ECO:0007669"/>
    <property type="project" value="TreeGrafter"/>
</dbReference>
<comment type="caution">
    <text evidence="11">The sequence shown here is derived from an EMBL/GenBank/DDBJ whole genome shotgun (WGS) entry which is preliminary data.</text>
</comment>
<dbReference type="InterPro" id="IPR003006">
    <property type="entry name" value="Ig/MHC_CS"/>
</dbReference>
<accession>A0A7K4JXT9</accession>
<dbReference type="Proteomes" id="UP000545332">
    <property type="component" value="Unassembled WGS sequence"/>
</dbReference>
<dbReference type="GO" id="GO:0009897">
    <property type="term" value="C:external side of plasma membrane"/>
    <property type="evidence" value="ECO:0007669"/>
    <property type="project" value="TreeGrafter"/>
</dbReference>
<dbReference type="OrthoDB" id="8936120at2759"/>
<dbReference type="InterPro" id="IPR013783">
    <property type="entry name" value="Ig-like_fold"/>
</dbReference>
<dbReference type="PANTHER" id="PTHR16675:SF242">
    <property type="entry name" value="MAJOR HISTOCOMPATIBILITY COMPLEX CLASS I-RELATED GENE PROTEIN"/>
    <property type="match status" value="1"/>
</dbReference>
<dbReference type="PROSITE" id="PS00290">
    <property type="entry name" value="IG_MHC"/>
    <property type="match status" value="1"/>
</dbReference>
<reference evidence="11 12" key="1">
    <citation type="submission" date="2019-09" db="EMBL/GenBank/DDBJ databases">
        <title>Bird 10,000 Genomes (B10K) Project - Family phase.</title>
        <authorList>
            <person name="Zhang G."/>
        </authorList>
    </citation>
    <scope>NUCLEOTIDE SEQUENCE [LARGE SCALE GENOMIC DNA]</scope>
    <source>
        <strain evidence="11">B10K-MSB-42743</strain>
        <tissue evidence="11">Heart</tissue>
    </source>
</reference>
<feature type="non-terminal residue" evidence="11">
    <location>
        <position position="1"/>
    </location>
</feature>
<dbReference type="SUPFAM" id="SSF48726">
    <property type="entry name" value="Immunoglobulin"/>
    <property type="match status" value="1"/>
</dbReference>
<evidence type="ECO:0000313" key="12">
    <source>
        <dbReference type="Proteomes" id="UP000545332"/>
    </source>
</evidence>
<dbReference type="Gene3D" id="2.60.40.10">
    <property type="entry name" value="Immunoglobulins"/>
    <property type="match status" value="1"/>
</dbReference>
<dbReference type="GO" id="GO:0002474">
    <property type="term" value="P:antigen processing and presentation of peptide antigen via MHC class I"/>
    <property type="evidence" value="ECO:0007669"/>
    <property type="project" value="UniProtKB-KW"/>
</dbReference>
<dbReference type="PANTHER" id="PTHR16675">
    <property type="entry name" value="MHC CLASS I-RELATED"/>
    <property type="match status" value="1"/>
</dbReference>
<keyword evidence="6 10" id="KW-1133">Transmembrane helix</keyword>
<keyword evidence="2" id="KW-0490">MHC I</keyword>
<keyword evidence="5" id="KW-0391">Immunity</keyword>
<evidence type="ECO:0000256" key="2">
    <source>
        <dbReference type="ARBA" id="ARBA00022451"/>
    </source>
</evidence>
<evidence type="ECO:0000256" key="10">
    <source>
        <dbReference type="SAM" id="Phobius"/>
    </source>
</evidence>
<evidence type="ECO:0000256" key="5">
    <source>
        <dbReference type="ARBA" id="ARBA00022859"/>
    </source>
</evidence>
<keyword evidence="3 10" id="KW-0812">Transmembrane</keyword>